<keyword evidence="1" id="KW-0723">Serine/threonine-protein kinase</keyword>
<dbReference type="SMART" id="SM00220">
    <property type="entry name" value="S_TKc"/>
    <property type="match status" value="1"/>
</dbReference>
<keyword evidence="3 6" id="KW-0547">Nucleotide-binding</keyword>
<evidence type="ECO:0000256" key="1">
    <source>
        <dbReference type="ARBA" id="ARBA00022527"/>
    </source>
</evidence>
<feature type="binding site" evidence="6">
    <location>
        <position position="108"/>
    </location>
    <ligand>
        <name>ATP</name>
        <dbReference type="ChEBI" id="CHEBI:30616"/>
    </ligand>
</feature>
<dbReference type="InterPro" id="IPR011009">
    <property type="entry name" value="Kinase-like_dom_sf"/>
</dbReference>
<keyword evidence="4 9" id="KW-0418">Kinase</keyword>
<evidence type="ECO:0000256" key="3">
    <source>
        <dbReference type="ARBA" id="ARBA00022741"/>
    </source>
</evidence>
<reference evidence="9 10" key="1">
    <citation type="submission" date="2014-02" db="EMBL/GenBank/DDBJ databases">
        <title>The genome sequence of the entomopathogenic fungus Metarhizium robertsii ARSEF 2575.</title>
        <authorList>
            <person name="Giuliano Garisto Donzelli B."/>
            <person name="Roe B.A."/>
            <person name="Macmil S.L."/>
            <person name="Krasnoff S.B."/>
            <person name="Gibson D.M."/>
        </authorList>
    </citation>
    <scope>NUCLEOTIDE SEQUENCE [LARGE SCALE GENOMIC DNA]</scope>
    <source>
        <strain evidence="9 10">ARSEF 2575</strain>
    </source>
</reference>
<comment type="caution">
    <text evidence="9">The sequence shown here is derived from an EMBL/GenBank/DDBJ whole genome shotgun (WGS) entry which is preliminary data.</text>
</comment>
<proteinExistence type="predicted"/>
<dbReference type="PROSITE" id="PS50011">
    <property type="entry name" value="PROTEIN_KINASE_DOM"/>
    <property type="match status" value="1"/>
</dbReference>
<dbReference type="AlphaFoldDB" id="A0A0A1V4K6"/>
<evidence type="ECO:0000256" key="4">
    <source>
        <dbReference type="ARBA" id="ARBA00022777"/>
    </source>
</evidence>
<gene>
    <name evidence="9" type="ORF">X797_002885</name>
</gene>
<dbReference type="InterPro" id="IPR017441">
    <property type="entry name" value="Protein_kinase_ATP_BS"/>
</dbReference>
<evidence type="ECO:0000256" key="5">
    <source>
        <dbReference type="ARBA" id="ARBA00022840"/>
    </source>
</evidence>
<dbReference type="InterPro" id="IPR000719">
    <property type="entry name" value="Prot_kinase_dom"/>
</dbReference>
<sequence length="426" mass="48125">MLPRKKPIRRPGLAPRSSRPSGPPPKREYSHHPSQLWRRLYYDGWQNDSLEMEKLVGYQPGGHHPIHLGDELYNGRFRVIHKLGYGGSSIVWLCRDQSQSNPTYVAVKILVAHLQEAECRELRVFQDQNLHHQSRYFCFPKEQFTSESPNGTHLCLVLPVLGPTVNHAAWIFNEERDADGIMLRQVSRSLVEAVASLHSYGICHAGKPDLRPANVVLELQSLDGLEENQVLEKLGEPKTQSITIREDCNPTPDVPYAPKYMVQQVDFHETTDLGPILPRAVIIDFGQAVKTAVEQPPFGIPTDYAAPEVIWKRSGGREVDTWSLACTLYEVRVGKHLFEVPHLVVLDEDDYEYEISSVIGERMKELGDGSVNTAAAAGQICKRAFGDDVTAEQGQWAEMLAGLLRYEPHQRPKVQELLKNAWFDTP</sequence>
<feature type="region of interest" description="Disordered" evidence="7">
    <location>
        <begin position="1"/>
        <end position="32"/>
    </location>
</feature>
<evidence type="ECO:0000313" key="10">
    <source>
        <dbReference type="Proteomes" id="UP000030151"/>
    </source>
</evidence>
<evidence type="ECO:0000256" key="2">
    <source>
        <dbReference type="ARBA" id="ARBA00022679"/>
    </source>
</evidence>
<protein>
    <submittedName>
        <fullName evidence="9">Protein kinase</fullName>
    </submittedName>
</protein>
<organism evidence="9 10">
    <name type="scientific">Metarhizium robertsii</name>
    <dbReference type="NCBI Taxonomy" id="568076"/>
    <lineage>
        <taxon>Eukaryota</taxon>
        <taxon>Fungi</taxon>
        <taxon>Dikarya</taxon>
        <taxon>Ascomycota</taxon>
        <taxon>Pezizomycotina</taxon>
        <taxon>Sordariomycetes</taxon>
        <taxon>Hypocreomycetidae</taxon>
        <taxon>Hypocreales</taxon>
        <taxon>Clavicipitaceae</taxon>
        <taxon>Metarhizium</taxon>
    </lineage>
</organism>
<dbReference type="OrthoDB" id="5979581at2759"/>
<dbReference type="PROSITE" id="PS00107">
    <property type="entry name" value="PROTEIN_KINASE_ATP"/>
    <property type="match status" value="1"/>
</dbReference>
<dbReference type="InterPro" id="IPR051175">
    <property type="entry name" value="CLK_kinases"/>
</dbReference>
<dbReference type="EMBL" id="JELW01000002">
    <property type="protein sequence ID" value="EXV05197.1"/>
    <property type="molecule type" value="Genomic_DNA"/>
</dbReference>
<feature type="compositionally biased region" description="Low complexity" evidence="7">
    <location>
        <begin position="10"/>
        <end position="20"/>
    </location>
</feature>
<dbReference type="Proteomes" id="UP000030151">
    <property type="component" value="Unassembled WGS sequence"/>
</dbReference>
<feature type="domain" description="Protein kinase" evidence="8">
    <location>
        <begin position="77"/>
        <end position="423"/>
    </location>
</feature>
<accession>A0A0A1V4K6</accession>
<dbReference type="Gene3D" id="1.10.510.10">
    <property type="entry name" value="Transferase(Phosphotransferase) domain 1"/>
    <property type="match status" value="1"/>
</dbReference>
<evidence type="ECO:0000256" key="6">
    <source>
        <dbReference type="PROSITE-ProRule" id="PRU10141"/>
    </source>
</evidence>
<name>A0A0A1V4K6_9HYPO</name>
<evidence type="ECO:0000259" key="8">
    <source>
        <dbReference type="PROSITE" id="PS50011"/>
    </source>
</evidence>
<dbReference type="GO" id="GO:0004674">
    <property type="term" value="F:protein serine/threonine kinase activity"/>
    <property type="evidence" value="ECO:0007669"/>
    <property type="project" value="UniProtKB-KW"/>
</dbReference>
<evidence type="ECO:0000256" key="7">
    <source>
        <dbReference type="SAM" id="MobiDB-lite"/>
    </source>
</evidence>
<dbReference type="PANTHER" id="PTHR45646:SF11">
    <property type="entry name" value="SERINE_THREONINE-PROTEIN KINASE DOA"/>
    <property type="match status" value="1"/>
</dbReference>
<dbReference type="Gene3D" id="3.30.200.20">
    <property type="entry name" value="Phosphorylase Kinase, domain 1"/>
    <property type="match status" value="1"/>
</dbReference>
<dbReference type="SUPFAM" id="SSF56112">
    <property type="entry name" value="Protein kinase-like (PK-like)"/>
    <property type="match status" value="1"/>
</dbReference>
<dbReference type="PANTHER" id="PTHR45646">
    <property type="entry name" value="SERINE/THREONINE-PROTEIN KINASE DOA-RELATED"/>
    <property type="match status" value="1"/>
</dbReference>
<keyword evidence="5 6" id="KW-0067">ATP-binding</keyword>
<keyword evidence="2" id="KW-0808">Transferase</keyword>
<dbReference type="GO" id="GO:0005634">
    <property type="term" value="C:nucleus"/>
    <property type="evidence" value="ECO:0007669"/>
    <property type="project" value="TreeGrafter"/>
</dbReference>
<dbReference type="GO" id="GO:0005524">
    <property type="term" value="F:ATP binding"/>
    <property type="evidence" value="ECO:0007669"/>
    <property type="project" value="UniProtKB-UniRule"/>
</dbReference>
<dbReference type="HOGENOM" id="CLU_000288_81_2_1"/>
<dbReference type="Pfam" id="PF00069">
    <property type="entry name" value="Pkinase"/>
    <property type="match status" value="1"/>
</dbReference>
<evidence type="ECO:0000313" key="9">
    <source>
        <dbReference type="EMBL" id="EXV05197.1"/>
    </source>
</evidence>